<protein>
    <submittedName>
        <fullName evidence="2">Uncharacterized protein</fullName>
    </submittedName>
</protein>
<gene>
    <name evidence="2" type="ORF">BaRGS_00020471</name>
</gene>
<evidence type="ECO:0000313" key="2">
    <source>
        <dbReference type="EMBL" id="KAK7488312.1"/>
    </source>
</evidence>
<name>A0ABD0KMC3_9CAEN</name>
<feature type="chain" id="PRO_5044824388" evidence="1">
    <location>
        <begin position="27"/>
        <end position="137"/>
    </location>
</feature>
<sequence>MVICVLLNGTDLLFAWTLFSPPDTQTELPPTDVLVQMAGCVTPPPTEMVISTDPVSKPKSETEVTKNRIDTNNTLWVPIQNVNQYITCGICRGYLYEASTITECMHSCKSVGLECKMSSQSGLLRHEKKDKEKGESS</sequence>
<evidence type="ECO:0000256" key="1">
    <source>
        <dbReference type="SAM" id="SignalP"/>
    </source>
</evidence>
<organism evidence="2 3">
    <name type="scientific">Batillaria attramentaria</name>
    <dbReference type="NCBI Taxonomy" id="370345"/>
    <lineage>
        <taxon>Eukaryota</taxon>
        <taxon>Metazoa</taxon>
        <taxon>Spiralia</taxon>
        <taxon>Lophotrochozoa</taxon>
        <taxon>Mollusca</taxon>
        <taxon>Gastropoda</taxon>
        <taxon>Caenogastropoda</taxon>
        <taxon>Sorbeoconcha</taxon>
        <taxon>Cerithioidea</taxon>
        <taxon>Batillariidae</taxon>
        <taxon>Batillaria</taxon>
    </lineage>
</organism>
<evidence type="ECO:0000313" key="3">
    <source>
        <dbReference type="Proteomes" id="UP001519460"/>
    </source>
</evidence>
<keyword evidence="3" id="KW-1185">Reference proteome</keyword>
<accession>A0ABD0KMC3</accession>
<dbReference type="Proteomes" id="UP001519460">
    <property type="component" value="Unassembled WGS sequence"/>
</dbReference>
<comment type="caution">
    <text evidence="2">The sequence shown here is derived from an EMBL/GenBank/DDBJ whole genome shotgun (WGS) entry which is preliminary data.</text>
</comment>
<keyword evidence="1" id="KW-0732">Signal</keyword>
<feature type="signal peptide" evidence="1">
    <location>
        <begin position="1"/>
        <end position="26"/>
    </location>
</feature>
<proteinExistence type="predicted"/>
<dbReference type="AlphaFoldDB" id="A0ABD0KMC3"/>
<dbReference type="EMBL" id="JACVVK020000152">
    <property type="protein sequence ID" value="KAK7488312.1"/>
    <property type="molecule type" value="Genomic_DNA"/>
</dbReference>
<reference evidence="2 3" key="1">
    <citation type="journal article" date="2023" name="Sci. Data">
        <title>Genome assembly of the Korean intertidal mud-creeper Batillaria attramentaria.</title>
        <authorList>
            <person name="Patra A.K."/>
            <person name="Ho P.T."/>
            <person name="Jun S."/>
            <person name="Lee S.J."/>
            <person name="Kim Y."/>
            <person name="Won Y.J."/>
        </authorList>
    </citation>
    <scope>NUCLEOTIDE SEQUENCE [LARGE SCALE GENOMIC DNA]</scope>
    <source>
        <strain evidence="2">Wonlab-2016</strain>
    </source>
</reference>